<evidence type="ECO:0000313" key="2">
    <source>
        <dbReference type="Proteomes" id="UP000800200"/>
    </source>
</evidence>
<dbReference type="Pfam" id="PF04646">
    <property type="entry name" value="DUF604"/>
    <property type="match status" value="1"/>
</dbReference>
<organism evidence="1 2">
    <name type="scientific">Zopfia rhizophila CBS 207.26</name>
    <dbReference type="NCBI Taxonomy" id="1314779"/>
    <lineage>
        <taxon>Eukaryota</taxon>
        <taxon>Fungi</taxon>
        <taxon>Dikarya</taxon>
        <taxon>Ascomycota</taxon>
        <taxon>Pezizomycotina</taxon>
        <taxon>Dothideomycetes</taxon>
        <taxon>Dothideomycetes incertae sedis</taxon>
        <taxon>Zopfiaceae</taxon>
        <taxon>Zopfia</taxon>
    </lineage>
</organism>
<dbReference type="EMBL" id="ML994638">
    <property type="protein sequence ID" value="KAF2184261.1"/>
    <property type="molecule type" value="Genomic_DNA"/>
</dbReference>
<name>A0A6A6DX43_9PEZI</name>
<dbReference type="PANTHER" id="PTHR10811">
    <property type="entry name" value="FRINGE-RELATED"/>
    <property type="match status" value="1"/>
</dbReference>
<dbReference type="GO" id="GO:0016740">
    <property type="term" value="F:transferase activity"/>
    <property type="evidence" value="ECO:0007669"/>
    <property type="project" value="UniProtKB-KW"/>
</dbReference>
<reference evidence="1" key="1">
    <citation type="journal article" date="2020" name="Stud. Mycol.">
        <title>101 Dothideomycetes genomes: a test case for predicting lifestyles and emergence of pathogens.</title>
        <authorList>
            <person name="Haridas S."/>
            <person name="Albert R."/>
            <person name="Binder M."/>
            <person name="Bloem J."/>
            <person name="Labutti K."/>
            <person name="Salamov A."/>
            <person name="Andreopoulos B."/>
            <person name="Baker S."/>
            <person name="Barry K."/>
            <person name="Bills G."/>
            <person name="Bluhm B."/>
            <person name="Cannon C."/>
            <person name="Castanera R."/>
            <person name="Culley D."/>
            <person name="Daum C."/>
            <person name="Ezra D."/>
            <person name="Gonzalez J."/>
            <person name="Henrissat B."/>
            <person name="Kuo A."/>
            <person name="Liang C."/>
            <person name="Lipzen A."/>
            <person name="Lutzoni F."/>
            <person name="Magnuson J."/>
            <person name="Mondo S."/>
            <person name="Nolan M."/>
            <person name="Ohm R."/>
            <person name="Pangilinan J."/>
            <person name="Park H.-J."/>
            <person name="Ramirez L."/>
            <person name="Alfaro M."/>
            <person name="Sun H."/>
            <person name="Tritt A."/>
            <person name="Yoshinaga Y."/>
            <person name="Zwiers L.-H."/>
            <person name="Turgeon B."/>
            <person name="Goodwin S."/>
            <person name="Spatafora J."/>
            <person name="Crous P."/>
            <person name="Grigoriev I."/>
        </authorList>
    </citation>
    <scope>NUCLEOTIDE SEQUENCE</scope>
    <source>
        <strain evidence="1">CBS 207.26</strain>
    </source>
</reference>
<protein>
    <submittedName>
        <fullName evidence="1">Glycosyltransferase family 31 protein</fullName>
    </submittedName>
</protein>
<dbReference type="Proteomes" id="UP000800200">
    <property type="component" value="Unassembled WGS sequence"/>
</dbReference>
<proteinExistence type="predicted"/>
<evidence type="ECO:0000313" key="1">
    <source>
        <dbReference type="EMBL" id="KAF2184261.1"/>
    </source>
</evidence>
<dbReference type="Gene3D" id="3.90.550.50">
    <property type="match status" value="1"/>
</dbReference>
<gene>
    <name evidence="1" type="ORF">K469DRAFT_739336</name>
</gene>
<dbReference type="OrthoDB" id="414175at2759"/>
<dbReference type="AlphaFoldDB" id="A0A6A6DX43"/>
<dbReference type="InterPro" id="IPR006740">
    <property type="entry name" value="DUF604"/>
</dbReference>
<accession>A0A6A6DX43</accession>
<keyword evidence="2" id="KW-1185">Reference proteome</keyword>
<keyword evidence="1" id="KW-0808">Transferase</keyword>
<sequence>MPGASISSGARYSLFYKIPCSIEKEAKDKLQITTPIHYRRIEIELSYFPNHADGTSSKTLDISLSDIQTLDLSGIDTKRCATSISLNVLTPTARLDASHIIFGVATTLGRLNSSLNTFAHWAKSTGARNLGLNWPLELQISTILRRYFTLVKQLYLHRTKKTQWAAFIDDGMFFLSMNALQKTLDKYNASKPQYMSNFGIMAYGGGGVFISMPLLEQLNVHFDQCNNNKDGGGNGRIANCIYDHTITKISWESGLHQNNTQDDASGFYEAGRPQPLSIHHWKDTYFLRRWKLKDGWFLINGFSIIKYSEERSADDFVMEETWLDGGKYKHTLGPLRKKDEGKLSYRLEIDIHRRKEVSRMCVIRDQKGDKVIEVVWRVQ</sequence>